<dbReference type="InterPro" id="IPR011008">
    <property type="entry name" value="Dimeric_a/b-barrel"/>
</dbReference>
<dbReference type="AlphaFoldDB" id="A0A916Z5E7"/>
<dbReference type="OrthoDB" id="9792392at2"/>
<dbReference type="Proteomes" id="UP000612349">
    <property type="component" value="Unassembled WGS sequence"/>
</dbReference>
<reference evidence="1" key="1">
    <citation type="journal article" date="2014" name="Int. J. Syst. Evol. Microbiol.">
        <title>Complete genome sequence of Corynebacterium casei LMG S-19264T (=DSM 44701T), isolated from a smear-ripened cheese.</title>
        <authorList>
            <consortium name="US DOE Joint Genome Institute (JGI-PGF)"/>
            <person name="Walter F."/>
            <person name="Albersmeier A."/>
            <person name="Kalinowski J."/>
            <person name="Ruckert C."/>
        </authorList>
    </citation>
    <scope>NUCLEOTIDE SEQUENCE</scope>
    <source>
        <strain evidence="1">CGMCC 1.15360</strain>
    </source>
</reference>
<dbReference type="SUPFAM" id="SSF54909">
    <property type="entry name" value="Dimeric alpha+beta barrel"/>
    <property type="match status" value="1"/>
</dbReference>
<sequence length="118" mass="13374">MMIVQGFVIPVPEGKYDAFLKTAESFDAKLMEWGALEVVECWEDDVPEGKQTDFRRAVAAEAGEKIVFSWVIWPDNATKDAAHEKMMTDPIMKELGEMPFDGKRMIFGDFKPIVTLGR</sequence>
<dbReference type="EMBL" id="BMIP01000007">
    <property type="protein sequence ID" value="GGD77533.1"/>
    <property type="molecule type" value="Genomic_DNA"/>
</dbReference>
<dbReference type="InterPro" id="IPR009874">
    <property type="entry name" value="DUF1428"/>
</dbReference>
<gene>
    <name evidence="1" type="ORF">GCM10010990_29060</name>
</gene>
<dbReference type="PIRSF" id="PIRSF007028">
    <property type="entry name" value="UCP007028"/>
    <property type="match status" value="1"/>
</dbReference>
<evidence type="ECO:0000313" key="2">
    <source>
        <dbReference type="Proteomes" id="UP000612349"/>
    </source>
</evidence>
<comment type="caution">
    <text evidence="1">The sequence shown here is derived from an EMBL/GenBank/DDBJ whole genome shotgun (WGS) entry which is preliminary data.</text>
</comment>
<keyword evidence="2" id="KW-1185">Reference proteome</keyword>
<name>A0A916Z5E7_9SPHN</name>
<accession>A0A916Z5E7</accession>
<dbReference type="Pfam" id="PF07237">
    <property type="entry name" value="DUF1428"/>
    <property type="match status" value="1"/>
</dbReference>
<organism evidence="1 2">
    <name type="scientific">Croceicoccus mobilis</name>
    <dbReference type="NCBI Taxonomy" id="1703339"/>
    <lineage>
        <taxon>Bacteria</taxon>
        <taxon>Pseudomonadati</taxon>
        <taxon>Pseudomonadota</taxon>
        <taxon>Alphaproteobacteria</taxon>
        <taxon>Sphingomonadales</taxon>
        <taxon>Erythrobacteraceae</taxon>
        <taxon>Croceicoccus</taxon>
    </lineage>
</organism>
<reference evidence="1" key="2">
    <citation type="submission" date="2020-09" db="EMBL/GenBank/DDBJ databases">
        <authorList>
            <person name="Sun Q."/>
            <person name="Zhou Y."/>
        </authorList>
    </citation>
    <scope>NUCLEOTIDE SEQUENCE</scope>
    <source>
        <strain evidence="1">CGMCC 1.15360</strain>
    </source>
</reference>
<proteinExistence type="predicted"/>
<protein>
    <recommendedName>
        <fullName evidence="3">RNA signal recognition particle</fullName>
    </recommendedName>
</protein>
<evidence type="ECO:0008006" key="3">
    <source>
        <dbReference type="Google" id="ProtNLM"/>
    </source>
</evidence>
<dbReference type="Gene3D" id="3.30.70.100">
    <property type="match status" value="1"/>
</dbReference>
<evidence type="ECO:0000313" key="1">
    <source>
        <dbReference type="EMBL" id="GGD77533.1"/>
    </source>
</evidence>
<dbReference type="RefSeq" id="WP_066768877.1">
    <property type="nucleotide sequence ID" value="NZ_BMIP01000007.1"/>
</dbReference>